<dbReference type="InterPro" id="IPR012334">
    <property type="entry name" value="Pectin_lyas_fold"/>
</dbReference>
<dbReference type="SMART" id="SM00710">
    <property type="entry name" value="PbH1"/>
    <property type="match status" value="2"/>
</dbReference>
<dbReference type="Proteomes" id="UP000249016">
    <property type="component" value="Unassembled WGS sequence"/>
</dbReference>
<dbReference type="Pfam" id="PF13229">
    <property type="entry name" value="Beta_helix"/>
    <property type="match status" value="1"/>
</dbReference>
<accession>A0A327NUR1</accession>
<dbReference type="EMBL" id="QLII01000001">
    <property type="protein sequence ID" value="RAI78313.1"/>
    <property type="molecule type" value="Genomic_DNA"/>
</dbReference>
<comment type="caution">
    <text evidence="3">The sequence shown here is derived from an EMBL/GenBank/DDBJ whole genome shotgun (WGS) entry which is preliminary data.</text>
</comment>
<dbReference type="Gene3D" id="2.160.20.10">
    <property type="entry name" value="Single-stranded right-handed beta-helix, Pectin lyase-like"/>
    <property type="match status" value="1"/>
</dbReference>
<sequence length="109" mass="11888">MRQSNGHGQPGVQRKRHQCQRPGGGNVRPHHIALTNNTAHDCGGAGISAIESDYVTVENNTVYNNSWYTIFGTSGISFLNSWNYDTNADTPKMIIRNNICYGNGCSSNG</sequence>
<gene>
    <name evidence="3" type="ORF">HMF3257_01865</name>
</gene>
<reference evidence="3 4" key="1">
    <citation type="submission" date="2018-06" db="EMBL/GenBank/DDBJ databases">
        <title>Spirosoma sp. HMF3257 Genome sequencing and assembly.</title>
        <authorList>
            <person name="Kang H."/>
            <person name="Cha I."/>
            <person name="Kim H."/>
            <person name="Kang J."/>
            <person name="Joh K."/>
        </authorList>
    </citation>
    <scope>NUCLEOTIDE SEQUENCE [LARGE SCALE GENOMIC DNA]</scope>
    <source>
        <strain evidence="3 4">HMF3257</strain>
    </source>
</reference>
<evidence type="ECO:0000313" key="4">
    <source>
        <dbReference type="Proteomes" id="UP000249016"/>
    </source>
</evidence>
<protein>
    <recommendedName>
        <fullName evidence="2">Right handed beta helix domain-containing protein</fullName>
    </recommendedName>
</protein>
<name>A0A327NUR1_9BACT</name>
<dbReference type="InterPro" id="IPR022441">
    <property type="entry name" value="Para_beta_helix_rpt-2"/>
</dbReference>
<dbReference type="SUPFAM" id="SSF51126">
    <property type="entry name" value="Pectin lyase-like"/>
    <property type="match status" value="1"/>
</dbReference>
<feature type="domain" description="Right handed beta helix" evidence="2">
    <location>
        <begin position="31"/>
        <end position="104"/>
    </location>
</feature>
<feature type="region of interest" description="Disordered" evidence="1">
    <location>
        <begin position="1"/>
        <end position="29"/>
    </location>
</feature>
<dbReference type="InterPro" id="IPR006626">
    <property type="entry name" value="PbH1"/>
</dbReference>
<proteinExistence type="predicted"/>
<organism evidence="3 4">
    <name type="scientific">Spirosoma telluris</name>
    <dbReference type="NCBI Taxonomy" id="2183553"/>
    <lineage>
        <taxon>Bacteria</taxon>
        <taxon>Pseudomonadati</taxon>
        <taxon>Bacteroidota</taxon>
        <taxon>Cytophagia</taxon>
        <taxon>Cytophagales</taxon>
        <taxon>Cytophagaceae</taxon>
        <taxon>Spirosoma</taxon>
    </lineage>
</organism>
<evidence type="ECO:0000259" key="2">
    <source>
        <dbReference type="Pfam" id="PF13229"/>
    </source>
</evidence>
<evidence type="ECO:0000313" key="3">
    <source>
        <dbReference type="EMBL" id="RAI78313.1"/>
    </source>
</evidence>
<dbReference type="OrthoDB" id="602637at2"/>
<evidence type="ECO:0000256" key="1">
    <source>
        <dbReference type="SAM" id="MobiDB-lite"/>
    </source>
</evidence>
<dbReference type="AlphaFoldDB" id="A0A327NUR1"/>
<keyword evidence="4" id="KW-1185">Reference proteome</keyword>
<dbReference type="InterPro" id="IPR011050">
    <property type="entry name" value="Pectin_lyase_fold/virulence"/>
</dbReference>
<dbReference type="NCBIfam" id="TIGR03804">
    <property type="entry name" value="para_beta_helix"/>
    <property type="match status" value="1"/>
</dbReference>
<dbReference type="InterPro" id="IPR039448">
    <property type="entry name" value="Beta_helix"/>
</dbReference>